<comment type="subcellular location">
    <subcellularLocation>
        <location evidence="1">Membrane</location>
        <topology evidence="1">Multi-pass membrane protein</topology>
    </subcellularLocation>
</comment>
<dbReference type="PANTHER" id="PTHR32261">
    <property type="entry name" value="CALCIUM HOMEOSTASIS MODULATOR PROTEIN"/>
    <property type="match status" value="1"/>
</dbReference>
<dbReference type="AlphaFoldDB" id="F6Y4T2"/>
<reference evidence="10" key="2">
    <citation type="journal article" date="2008" name="Genome Biol.">
        <title>Improved genome assembly and evidence-based global gene model set for the chordate Ciona intestinalis: new insight into intron and operon populations.</title>
        <authorList>
            <person name="Satou Y."/>
            <person name="Mineta K."/>
            <person name="Ogasawara M."/>
            <person name="Sasakura Y."/>
            <person name="Shoguchi E."/>
            <person name="Ueno K."/>
            <person name="Yamada L."/>
            <person name="Matsumoto J."/>
            <person name="Wasserscheid J."/>
            <person name="Dewar K."/>
            <person name="Wiley G.B."/>
            <person name="Macmil S.L."/>
            <person name="Roe B.A."/>
            <person name="Zeller R.W."/>
            <person name="Hastings K.E."/>
            <person name="Lemaire P."/>
            <person name="Lindquist E."/>
            <person name="Endo T."/>
            <person name="Hotta K."/>
            <person name="Inaba K."/>
        </authorList>
    </citation>
    <scope>NUCLEOTIDE SEQUENCE [LARGE SCALE GENOMIC DNA]</scope>
    <source>
        <strain evidence="10">wild type</strain>
    </source>
</reference>
<dbReference type="Pfam" id="PF14798">
    <property type="entry name" value="Ca_hom_mod"/>
    <property type="match status" value="1"/>
</dbReference>
<dbReference type="GO" id="GO:0005886">
    <property type="term" value="C:plasma membrane"/>
    <property type="evidence" value="ECO:0000318"/>
    <property type="project" value="GO_Central"/>
</dbReference>
<reference evidence="11" key="1">
    <citation type="journal article" date="2002" name="Science">
        <title>The draft genome of Ciona intestinalis: insights into chordate and vertebrate origins.</title>
        <authorList>
            <person name="Dehal P."/>
            <person name="Satou Y."/>
            <person name="Campbell R.K."/>
            <person name="Chapman J."/>
            <person name="Degnan B."/>
            <person name="De Tomaso A."/>
            <person name="Davidson B."/>
            <person name="Di Gregorio A."/>
            <person name="Gelpke M."/>
            <person name="Goodstein D.M."/>
            <person name="Harafuji N."/>
            <person name="Hastings K.E."/>
            <person name="Ho I."/>
            <person name="Hotta K."/>
            <person name="Huang W."/>
            <person name="Kawashima T."/>
            <person name="Lemaire P."/>
            <person name="Martinez D."/>
            <person name="Meinertzhagen I.A."/>
            <person name="Necula S."/>
            <person name="Nonaka M."/>
            <person name="Putnam N."/>
            <person name="Rash S."/>
            <person name="Saiga H."/>
            <person name="Satake M."/>
            <person name="Terry A."/>
            <person name="Yamada L."/>
            <person name="Wang H.G."/>
            <person name="Awazu S."/>
            <person name="Azumi K."/>
            <person name="Boore J."/>
            <person name="Branno M."/>
            <person name="Chin-Bow S."/>
            <person name="DeSantis R."/>
            <person name="Doyle S."/>
            <person name="Francino P."/>
            <person name="Keys D.N."/>
            <person name="Haga S."/>
            <person name="Hayashi H."/>
            <person name="Hino K."/>
            <person name="Imai K.S."/>
            <person name="Inaba K."/>
            <person name="Kano S."/>
            <person name="Kobayashi K."/>
            <person name="Kobayashi M."/>
            <person name="Lee B.I."/>
            <person name="Makabe K.W."/>
            <person name="Manohar C."/>
            <person name="Matassi G."/>
            <person name="Medina M."/>
            <person name="Mochizuki Y."/>
            <person name="Mount S."/>
            <person name="Morishita T."/>
            <person name="Miura S."/>
            <person name="Nakayama A."/>
            <person name="Nishizaka S."/>
            <person name="Nomoto H."/>
            <person name="Ohta F."/>
            <person name="Oishi K."/>
            <person name="Rigoutsos I."/>
            <person name="Sano M."/>
            <person name="Sasaki A."/>
            <person name="Sasakura Y."/>
            <person name="Shoguchi E."/>
            <person name="Shin-i T."/>
            <person name="Spagnuolo A."/>
            <person name="Stainier D."/>
            <person name="Suzuki M.M."/>
            <person name="Tassy O."/>
            <person name="Takatori N."/>
            <person name="Tokuoka M."/>
            <person name="Yagi K."/>
            <person name="Yoshizaki F."/>
            <person name="Wada S."/>
            <person name="Zhang C."/>
            <person name="Hyatt P.D."/>
            <person name="Larimer F."/>
            <person name="Detter C."/>
            <person name="Doggett N."/>
            <person name="Glavina T."/>
            <person name="Hawkins T."/>
            <person name="Richardson P."/>
            <person name="Lucas S."/>
            <person name="Kohara Y."/>
            <person name="Levine M."/>
            <person name="Satoh N."/>
            <person name="Rokhsar D.S."/>
        </authorList>
    </citation>
    <scope>NUCLEOTIDE SEQUENCE [LARGE SCALE GENOMIC DNA]</scope>
</reference>
<keyword evidence="11" id="KW-1185">Reference proteome</keyword>
<dbReference type="Proteomes" id="UP000008144">
    <property type="component" value="Chromosome 5"/>
</dbReference>
<dbReference type="InParanoid" id="F6Y4T2"/>
<evidence type="ECO:0000256" key="5">
    <source>
        <dbReference type="ARBA" id="ARBA00022989"/>
    </source>
</evidence>
<evidence type="ECO:0000256" key="9">
    <source>
        <dbReference type="SAM" id="Phobius"/>
    </source>
</evidence>
<reference evidence="10" key="4">
    <citation type="submission" date="2025-09" db="UniProtKB">
        <authorList>
            <consortium name="Ensembl"/>
        </authorList>
    </citation>
    <scope>IDENTIFICATION</scope>
</reference>
<dbReference type="GeneTree" id="ENSGT01030000234610"/>
<feature type="transmembrane region" description="Helical" evidence="9">
    <location>
        <begin position="49"/>
        <end position="69"/>
    </location>
</feature>
<dbReference type="PANTHER" id="PTHR32261:SF1">
    <property type="entry name" value="CALCIUM HOMEOSTASIS MODULATOR PROTEIN"/>
    <property type="match status" value="1"/>
</dbReference>
<sequence length="273" mass="31371">NQLFPAGKTVGNNKGSIQNFGIVGVTIATEEIAKFIFFYCPCDYPANKIYGSVFIWGPAFVLLLAGFLVNRRTWRLTTGKCITGDSTISNNIRFLFIFFQIFVKAFIAPATWLILAFLKGDYYACARWPNPEDYQARARHHSCSIPNPIKFDGSEAEIIARNLRAESHTIGWFYVCFGMSIGIVLVLIFRCRSKYSYEQSNYIDRYRQSEIQQFEDELDKKAAEQAKRIVDGYFSKPRSKLEWDQIAVINDKVTRSKRGKAIYSPLHKFVNKE</sequence>
<evidence type="ECO:0000256" key="8">
    <source>
        <dbReference type="ARBA" id="ARBA00023303"/>
    </source>
</evidence>
<name>F6Y4T2_CIOIN</name>
<reference evidence="10" key="3">
    <citation type="submission" date="2025-08" db="UniProtKB">
        <authorList>
            <consortium name="Ensembl"/>
        </authorList>
    </citation>
    <scope>IDENTIFICATION</scope>
</reference>
<evidence type="ECO:0000256" key="1">
    <source>
        <dbReference type="ARBA" id="ARBA00004141"/>
    </source>
</evidence>
<evidence type="ECO:0000256" key="4">
    <source>
        <dbReference type="ARBA" id="ARBA00022692"/>
    </source>
</evidence>
<evidence type="ECO:0000313" key="11">
    <source>
        <dbReference type="Proteomes" id="UP000008144"/>
    </source>
</evidence>
<dbReference type="HOGENOM" id="CLU_073171_0_0_1"/>
<dbReference type="GO" id="GO:1904669">
    <property type="term" value="P:ATP export"/>
    <property type="evidence" value="ECO:0007669"/>
    <property type="project" value="UniProtKB-ARBA"/>
</dbReference>
<dbReference type="OMA" id="HYYICAK"/>
<keyword evidence="7 9" id="KW-0472">Membrane</keyword>
<proteinExistence type="inferred from homology"/>
<feature type="transmembrane region" description="Helical" evidence="9">
    <location>
        <begin position="94"/>
        <end position="118"/>
    </location>
</feature>
<evidence type="ECO:0000256" key="6">
    <source>
        <dbReference type="ARBA" id="ARBA00023065"/>
    </source>
</evidence>
<dbReference type="InterPro" id="IPR029569">
    <property type="entry name" value="CALHM"/>
</dbReference>
<keyword evidence="6" id="KW-0406">Ion transport</keyword>
<protein>
    <submittedName>
        <fullName evidence="10">Uncharacterized protein</fullName>
    </submittedName>
</protein>
<evidence type="ECO:0000313" key="10">
    <source>
        <dbReference type="Ensembl" id="ENSCINP00000007979.3"/>
    </source>
</evidence>
<evidence type="ECO:0000256" key="7">
    <source>
        <dbReference type="ARBA" id="ARBA00023136"/>
    </source>
</evidence>
<organism evidence="10 11">
    <name type="scientific">Ciona intestinalis</name>
    <name type="common">Transparent sea squirt</name>
    <name type="synonym">Ascidia intestinalis</name>
    <dbReference type="NCBI Taxonomy" id="7719"/>
    <lineage>
        <taxon>Eukaryota</taxon>
        <taxon>Metazoa</taxon>
        <taxon>Chordata</taxon>
        <taxon>Tunicata</taxon>
        <taxon>Ascidiacea</taxon>
        <taxon>Phlebobranchia</taxon>
        <taxon>Cionidae</taxon>
        <taxon>Ciona</taxon>
    </lineage>
</organism>
<evidence type="ECO:0000256" key="2">
    <source>
        <dbReference type="ARBA" id="ARBA00008497"/>
    </source>
</evidence>
<dbReference type="GO" id="GO:0005261">
    <property type="term" value="F:monoatomic cation channel activity"/>
    <property type="evidence" value="ECO:0000318"/>
    <property type="project" value="GO_Central"/>
</dbReference>
<dbReference type="Ensembl" id="ENSCINT00000007979.3">
    <property type="protein sequence ID" value="ENSCINP00000007979.3"/>
    <property type="gene ID" value="ENSCING00000018584.1"/>
</dbReference>
<keyword evidence="5 9" id="KW-1133">Transmembrane helix</keyword>
<dbReference type="EMBL" id="EAAA01002081">
    <property type="status" value="NOT_ANNOTATED_CDS"/>
    <property type="molecule type" value="Genomic_DNA"/>
</dbReference>
<dbReference type="STRING" id="7719.ENSCINP00000007979"/>
<keyword evidence="4 9" id="KW-0812">Transmembrane</keyword>
<comment type="similarity">
    <text evidence="2">Belongs to the CALHM family.</text>
</comment>
<keyword evidence="8" id="KW-0407">Ion channel</keyword>
<accession>F6Y4T2</accession>
<evidence type="ECO:0000256" key="3">
    <source>
        <dbReference type="ARBA" id="ARBA00022448"/>
    </source>
</evidence>
<keyword evidence="3" id="KW-0813">Transport</keyword>
<feature type="transmembrane region" description="Helical" evidence="9">
    <location>
        <begin position="171"/>
        <end position="189"/>
    </location>
</feature>